<dbReference type="Gene3D" id="3.40.190.10">
    <property type="entry name" value="Periplasmic binding protein-like II"/>
    <property type="match status" value="2"/>
</dbReference>
<dbReference type="AlphaFoldDB" id="A0A0C6PC52"/>
<feature type="domain" description="SsuA/THI5-like" evidence="5">
    <location>
        <begin position="61"/>
        <end position="271"/>
    </location>
</feature>
<dbReference type="KEGG" id="bbh:BN112_4060"/>
<dbReference type="GeneID" id="56477138"/>
<proteinExistence type="inferred from homology"/>
<organism evidence="6 7">
    <name type="scientific">Bordetella bronchiseptica 253</name>
    <dbReference type="NCBI Taxonomy" id="568707"/>
    <lineage>
        <taxon>Bacteria</taxon>
        <taxon>Pseudomonadati</taxon>
        <taxon>Pseudomonadota</taxon>
        <taxon>Betaproteobacteria</taxon>
        <taxon>Burkholderiales</taxon>
        <taxon>Alcaligenaceae</taxon>
        <taxon>Bordetella</taxon>
    </lineage>
</organism>
<evidence type="ECO:0000313" key="7">
    <source>
        <dbReference type="Proteomes" id="UP000007564"/>
    </source>
</evidence>
<dbReference type="Pfam" id="PF09084">
    <property type="entry name" value="NMT1"/>
    <property type="match status" value="1"/>
</dbReference>
<dbReference type="OrthoDB" id="286202at2"/>
<dbReference type="SUPFAM" id="SSF53850">
    <property type="entry name" value="Periplasmic binding protein-like II"/>
    <property type="match status" value="1"/>
</dbReference>
<dbReference type="EMBL" id="HE965806">
    <property type="protein sequence ID" value="CCJ55974.1"/>
    <property type="molecule type" value="Genomic_DNA"/>
</dbReference>
<dbReference type="PANTHER" id="PTHR30024">
    <property type="entry name" value="ALIPHATIC SULFONATES-BINDING PROTEIN-RELATED"/>
    <property type="match status" value="1"/>
</dbReference>
<evidence type="ECO:0000256" key="4">
    <source>
        <dbReference type="SAM" id="SignalP"/>
    </source>
</evidence>
<dbReference type="RefSeq" id="WP_003814901.1">
    <property type="nucleotide sequence ID" value="NC_019382.1"/>
</dbReference>
<name>A0A0C6PC52_BORBO</name>
<dbReference type="Proteomes" id="UP000007564">
    <property type="component" value="Chromosome"/>
</dbReference>
<sequence length="349" mass="38128">MAVRTQEEVPVKSPSSPFARRLLAAGMLAGLLGSGLAAAQPLNPPVKVRYEEVVRSILYVPKYVALSQGYFKDAGLDVSMKTSQGTDKGMTALLSGSADIVLIGPEASIYVQNSESPVKPKIFAGLTATDGFFLLSRKPIDKFDWSMVKGKEIIGFRQGSNPLVFLETVLRKHGIDPQKDVKLLNQIGIPARAGAWMAGQGEYGIFLEPEAGELVRNGKGHIVASVGHEVGQVDYTVFTSTDKYIRDNPKVIQAWTNVVARAEKYVQDTPAATLAPQIASFFPGLEQQGIIDAIERYKQYQIWKTTPLVTPEAMNQLQDMLIASAVMKDAARVKYEDVVMPEFARQAKP</sequence>
<evidence type="ECO:0000256" key="3">
    <source>
        <dbReference type="ARBA" id="ARBA00022729"/>
    </source>
</evidence>
<reference evidence="6 7" key="1">
    <citation type="journal article" date="2012" name="BMC Genomics">
        <title>Comparative genomics of the classical Bordetella subspecies: the evolution and exchange of virulence-associated diversity amongst closely related pathogens.</title>
        <authorList>
            <person name="Park J."/>
            <person name="Zhang Y."/>
            <person name="Buboltz A.M."/>
            <person name="Zhang X."/>
            <person name="Schuster S.C."/>
            <person name="Ahuja U."/>
            <person name="Liu M."/>
            <person name="Miller J.F."/>
            <person name="Sebaihia M."/>
            <person name="Bentley S.D."/>
            <person name="Parkhill J."/>
            <person name="Harvill E.T."/>
        </authorList>
    </citation>
    <scope>NUCLEOTIDE SEQUENCE [LARGE SCALE GENOMIC DNA]</scope>
    <source>
        <strain evidence="6 7">253</strain>
    </source>
</reference>
<evidence type="ECO:0000256" key="1">
    <source>
        <dbReference type="ARBA" id="ARBA00004418"/>
    </source>
</evidence>
<dbReference type="PANTHER" id="PTHR30024:SF47">
    <property type="entry name" value="TAURINE-BINDING PERIPLASMIC PROTEIN"/>
    <property type="match status" value="1"/>
</dbReference>
<evidence type="ECO:0000256" key="2">
    <source>
        <dbReference type="ARBA" id="ARBA00010742"/>
    </source>
</evidence>
<feature type="signal peptide" evidence="4">
    <location>
        <begin position="1"/>
        <end position="39"/>
    </location>
</feature>
<feature type="chain" id="PRO_5002200610" evidence="4">
    <location>
        <begin position="40"/>
        <end position="349"/>
    </location>
</feature>
<comment type="similarity">
    <text evidence="2">Belongs to the bacterial solute-binding protein SsuA/TauA family.</text>
</comment>
<dbReference type="InterPro" id="IPR015168">
    <property type="entry name" value="SsuA/THI5"/>
</dbReference>
<dbReference type="HOGENOM" id="CLU_061540_1_0_4"/>
<accession>A0A0C6PC52</accession>
<evidence type="ECO:0000259" key="5">
    <source>
        <dbReference type="Pfam" id="PF09084"/>
    </source>
</evidence>
<evidence type="ECO:0000313" key="6">
    <source>
        <dbReference type="EMBL" id="CCJ55974.1"/>
    </source>
</evidence>
<protein>
    <submittedName>
        <fullName evidence="6">Putative exported protein</fullName>
    </submittedName>
</protein>
<gene>
    <name evidence="6" type="ORF">BN112_4060</name>
</gene>
<comment type="subcellular location">
    <subcellularLocation>
        <location evidence="1">Periplasm</location>
    </subcellularLocation>
</comment>
<keyword evidence="3 4" id="KW-0732">Signal</keyword>
<dbReference type="GO" id="GO:0042597">
    <property type="term" value="C:periplasmic space"/>
    <property type="evidence" value="ECO:0007669"/>
    <property type="project" value="UniProtKB-SubCell"/>
</dbReference>